<evidence type="ECO:0000313" key="7">
    <source>
        <dbReference type="EMBL" id="OYO19470.1"/>
    </source>
</evidence>
<dbReference type="GO" id="GO:0005886">
    <property type="term" value="C:plasma membrane"/>
    <property type="evidence" value="ECO:0007669"/>
    <property type="project" value="UniProtKB-SubCell"/>
</dbReference>
<reference evidence="7 8" key="1">
    <citation type="submission" date="2017-07" db="EMBL/GenBank/DDBJ databases">
        <title>Draft whole genome sequences of clinical Proprionibacteriaceae strains.</title>
        <authorList>
            <person name="Bernier A.-M."/>
            <person name="Bernard K."/>
            <person name="Domingo M.-C."/>
        </authorList>
    </citation>
    <scope>NUCLEOTIDE SEQUENCE [LARGE SCALE GENOMIC DNA]</scope>
    <source>
        <strain evidence="7 8">NML 130396</strain>
    </source>
</reference>
<proteinExistence type="inferred from homology"/>
<organism evidence="7 8">
    <name type="scientific">Enemella dayhoffiae</name>
    <dbReference type="NCBI Taxonomy" id="2016507"/>
    <lineage>
        <taxon>Bacteria</taxon>
        <taxon>Bacillati</taxon>
        <taxon>Actinomycetota</taxon>
        <taxon>Actinomycetes</taxon>
        <taxon>Propionibacteriales</taxon>
        <taxon>Propionibacteriaceae</taxon>
        <taxon>Enemella</taxon>
    </lineage>
</organism>
<keyword evidence="8" id="KW-1185">Reference proteome</keyword>
<dbReference type="PANTHER" id="PTHR39344">
    <property type="entry name" value="UPF0182 PROTEIN SLL1060"/>
    <property type="match status" value="1"/>
</dbReference>
<comment type="similarity">
    <text evidence="5">Belongs to the UPF0182 family.</text>
</comment>
<feature type="transmembrane region" description="Helical" evidence="5">
    <location>
        <begin position="262"/>
        <end position="283"/>
    </location>
</feature>
<feature type="transmembrane region" description="Helical" evidence="5">
    <location>
        <begin position="194"/>
        <end position="216"/>
    </location>
</feature>
<dbReference type="Proteomes" id="UP000216311">
    <property type="component" value="Unassembled WGS sequence"/>
</dbReference>
<feature type="transmembrane region" description="Helical" evidence="5">
    <location>
        <begin position="150"/>
        <end position="173"/>
    </location>
</feature>
<feature type="transmembrane region" description="Helical" evidence="5">
    <location>
        <begin position="92"/>
        <end position="112"/>
    </location>
</feature>
<name>A0A255GV01_9ACTN</name>
<dbReference type="OrthoDB" id="9763654at2"/>
<comment type="caution">
    <text evidence="7">The sequence shown here is derived from an EMBL/GenBank/DDBJ whole genome shotgun (WGS) entry which is preliminary data.</text>
</comment>
<keyword evidence="4 5" id="KW-0472">Membrane</keyword>
<sequence>MTVIVVTVLVLLFVLFTNIWTDKLWFDSLGFSQVFATTFWSRVGLFVVFGLLMAAAVVGNTALAYRMRPTTRSGPMASELLERYRETMETRLVQVMIGLGLVTALLAGATAATELSTFLAWRNRTPFGVTDPRFGLDLAFYVFDYPWRRFVVSFATTLFVFSTIAAAVMHYVMGALRVARTERRRTSGKAQAHLSVLAGLTVLCFAVNAFLDRYAYPITTNRLLTGLSYTDDHARVNASMVVAVITALCALLFLANAYLRRWMLPVAALVLSVVASVVLSMLYPAGVQALEVNPNEPDKERPYIQQHIAATRAAYGLDKAEVTDYQATNTATAGQLRTDANALPGIRLIDPAVVGPTFERLQQLRNYYSFPNVLDVDRYNLDGQETDTVVAVRELDLAGLPDKSWNNLRTSYTHGYGLVAAYGNRRQPGGEPDWLAKDMPPVGKLSEMEPRIYFGEQHREYSIVGAPAGSVPLEIDTPTGGPDGQETKTTYNGKGGVPIGNWASRLMYATRFADANIVLSRRVNDQSRIIYDRTPKQRVQAAAPWLTVDSNAYPALVDGRILWIVDGYTTTNNYPNSRSVSLQQTTADTQTVQNNVGQTDTQVNYLRNSVKATVDAYDGTVKLYAWDEADPILKTWRKAFPGAVVDRSTIPPALLDHLRYPDDLFKVQRDLLTRYHVTDPLAWFQQNDLWVVPNDPVSQSNQKENPYLLSIRWPGDKDPVFSQTSSFVPRGRDNLAAYMAVNADASSPEFGRMRILRMEGPPIDGPSLSFNAMSTNEAVRSRLLPYQRDQGSAQAIYGNLLTLPLGGGLLYAQPIYTQRGNAQGSYPVLTFVTVRFGERVGIGETLQDALNQVFAGDAGASTGEQAGATTPGQPTGSRPQDLPAVRAALDEANRAYGAAGEALRRGDLATYQKKNDEAQAAVKRALESMGN</sequence>
<keyword evidence="2 5" id="KW-0812">Transmembrane</keyword>
<evidence type="ECO:0000256" key="3">
    <source>
        <dbReference type="ARBA" id="ARBA00022989"/>
    </source>
</evidence>
<evidence type="ECO:0000256" key="5">
    <source>
        <dbReference type="HAMAP-Rule" id="MF_01600"/>
    </source>
</evidence>
<dbReference type="InterPro" id="IPR005372">
    <property type="entry name" value="UPF0182"/>
</dbReference>
<evidence type="ECO:0000256" key="2">
    <source>
        <dbReference type="ARBA" id="ARBA00022692"/>
    </source>
</evidence>
<dbReference type="Pfam" id="PF03699">
    <property type="entry name" value="UPF0182"/>
    <property type="match status" value="1"/>
</dbReference>
<keyword evidence="3 5" id="KW-1133">Transmembrane helix</keyword>
<evidence type="ECO:0000256" key="1">
    <source>
        <dbReference type="ARBA" id="ARBA00022475"/>
    </source>
</evidence>
<dbReference type="PANTHER" id="PTHR39344:SF1">
    <property type="entry name" value="UPF0182 PROTEIN SLL1060"/>
    <property type="match status" value="1"/>
</dbReference>
<feature type="transmembrane region" description="Helical" evidence="5">
    <location>
        <begin position="45"/>
        <end position="65"/>
    </location>
</feature>
<evidence type="ECO:0000256" key="4">
    <source>
        <dbReference type="ARBA" id="ARBA00023136"/>
    </source>
</evidence>
<feature type="region of interest" description="Disordered" evidence="6">
    <location>
        <begin position="860"/>
        <end position="881"/>
    </location>
</feature>
<evidence type="ECO:0000256" key="6">
    <source>
        <dbReference type="SAM" id="MobiDB-lite"/>
    </source>
</evidence>
<keyword evidence="1 5" id="KW-1003">Cell membrane</keyword>
<comment type="subcellular location">
    <subcellularLocation>
        <location evidence="5">Cell membrane</location>
        <topology evidence="5">Multi-pass membrane protein</topology>
    </subcellularLocation>
</comment>
<feature type="compositionally biased region" description="Polar residues" evidence="6">
    <location>
        <begin position="862"/>
        <end position="878"/>
    </location>
</feature>
<feature type="transmembrane region" description="Helical" evidence="5">
    <location>
        <begin position="236"/>
        <end position="255"/>
    </location>
</feature>
<dbReference type="GO" id="GO:0005576">
    <property type="term" value="C:extracellular region"/>
    <property type="evidence" value="ECO:0007669"/>
    <property type="project" value="TreeGrafter"/>
</dbReference>
<dbReference type="EMBL" id="NMVQ01000034">
    <property type="protein sequence ID" value="OYO19470.1"/>
    <property type="molecule type" value="Genomic_DNA"/>
</dbReference>
<evidence type="ECO:0000313" key="8">
    <source>
        <dbReference type="Proteomes" id="UP000216311"/>
    </source>
</evidence>
<comment type="caution">
    <text evidence="5">Lacks conserved residue(s) required for the propagation of feature annotation.</text>
</comment>
<accession>A0A255GV01</accession>
<dbReference type="HAMAP" id="MF_01600">
    <property type="entry name" value="UPF0182"/>
    <property type="match status" value="1"/>
</dbReference>
<dbReference type="AlphaFoldDB" id="A0A255GV01"/>
<protein>
    <recommendedName>
        <fullName evidence="5">UPF0182 protein CGZ93_13495</fullName>
    </recommendedName>
</protein>
<gene>
    <name evidence="7" type="ORF">CGZ93_13495</name>
</gene>